<evidence type="ECO:0000313" key="6">
    <source>
        <dbReference type="EMBL" id="COX13972.1"/>
    </source>
</evidence>
<dbReference type="Proteomes" id="UP000049023">
    <property type="component" value="Unassembled WGS sequence"/>
</dbReference>
<protein>
    <submittedName>
        <fullName evidence="6">Uncharacterized protein</fullName>
    </submittedName>
</protein>
<reference evidence="6" key="2">
    <citation type="submission" date="2015-03" db="EMBL/GenBank/DDBJ databases">
        <authorList>
            <person name="Murphy D."/>
        </authorList>
    </citation>
    <scope>NUCLEOTIDE SEQUENCE [LARGE SCALE GENOMIC DNA]</scope>
    <source>
        <strain evidence="6">K00500041</strain>
    </source>
</reference>
<dbReference type="Proteomes" id="UP000038802">
    <property type="component" value="Unassembled WGS sequence"/>
</dbReference>
<evidence type="ECO:0000313" key="4">
    <source>
        <dbReference type="EMBL" id="COV93432.1"/>
    </source>
</evidence>
<accession>A0A0T7LNT1</accession>
<dbReference type="EMBL" id="CHKL01000077">
    <property type="protein sequence ID" value="COV94936.1"/>
    <property type="molecule type" value="Genomic_DNA"/>
</dbReference>
<feature type="region of interest" description="Disordered" evidence="1">
    <location>
        <begin position="1"/>
        <end position="34"/>
    </location>
</feature>
<evidence type="ECO:0000256" key="1">
    <source>
        <dbReference type="SAM" id="MobiDB-lite"/>
    </source>
</evidence>
<dbReference type="Proteomes" id="UP000048600">
    <property type="component" value="Unassembled WGS sequence"/>
</dbReference>
<evidence type="ECO:0000313" key="3">
    <source>
        <dbReference type="EMBL" id="CKT47428.1"/>
    </source>
</evidence>
<feature type="region of interest" description="Disordered" evidence="1">
    <location>
        <begin position="56"/>
        <end position="90"/>
    </location>
</feature>
<evidence type="ECO:0000313" key="2">
    <source>
        <dbReference type="EMBL" id="CFE47068.1"/>
    </source>
</evidence>
<dbReference type="EMBL" id="CNFU01001488">
    <property type="protein sequence ID" value="CKT47428.1"/>
    <property type="molecule type" value="Genomic_DNA"/>
</dbReference>
<evidence type="ECO:0000313" key="5">
    <source>
        <dbReference type="EMBL" id="COV94936.1"/>
    </source>
</evidence>
<evidence type="ECO:0000313" key="8">
    <source>
        <dbReference type="Proteomes" id="UP000044938"/>
    </source>
</evidence>
<feature type="compositionally biased region" description="Polar residues" evidence="1">
    <location>
        <begin position="56"/>
        <end position="70"/>
    </location>
</feature>
<organism evidence="6 7">
    <name type="scientific">Mycobacterium tuberculosis</name>
    <dbReference type="NCBI Taxonomy" id="1773"/>
    <lineage>
        <taxon>Bacteria</taxon>
        <taxon>Bacillati</taxon>
        <taxon>Actinomycetota</taxon>
        <taxon>Actinomycetes</taxon>
        <taxon>Mycobacteriales</taxon>
        <taxon>Mycobacteriaceae</taxon>
        <taxon>Mycobacterium</taxon>
        <taxon>Mycobacterium tuberculosis complex</taxon>
    </lineage>
</organism>
<reference evidence="7 8" key="1">
    <citation type="submission" date="2015-03" db="EMBL/GenBank/DDBJ databases">
        <authorList>
            <consortium name="Pathogen Informatics"/>
        </authorList>
    </citation>
    <scope>NUCLEOTIDE SEQUENCE [LARGE SCALE GENOMIC DNA]</scope>
    <source>
        <strain evidence="3 11">Bir 187</strain>
        <strain evidence="2 9">G09901357</strain>
        <strain evidence="7">K00500041</strain>
        <strain evidence="4 8">M09401471</strain>
        <strain evidence="5 10">P00601463</strain>
    </source>
</reference>
<gene>
    <name evidence="2" type="ORF">ERS007681_04275</name>
    <name evidence="6" type="ORF">ERS007703_04816</name>
    <name evidence="4" type="ORF">ERS007720_01230</name>
    <name evidence="5" type="ORF">ERS007741_01028</name>
    <name evidence="3" type="ORF">ERS027661_04411</name>
</gene>
<evidence type="ECO:0000313" key="7">
    <source>
        <dbReference type="Proteomes" id="UP000038802"/>
    </source>
</evidence>
<dbReference type="EMBL" id="CFOE01000975">
    <property type="protein sequence ID" value="CFE47068.1"/>
    <property type="molecule type" value="Genomic_DNA"/>
</dbReference>
<dbReference type="Proteomes" id="UP000044938">
    <property type="component" value="Unassembled WGS sequence"/>
</dbReference>
<evidence type="ECO:0000313" key="10">
    <source>
        <dbReference type="Proteomes" id="UP000048600"/>
    </source>
</evidence>
<dbReference type="EMBL" id="CSAJ01000115">
    <property type="protein sequence ID" value="COV93432.1"/>
    <property type="molecule type" value="Genomic_DNA"/>
</dbReference>
<dbReference type="AlphaFoldDB" id="A0A0T7LNT1"/>
<evidence type="ECO:0000313" key="9">
    <source>
        <dbReference type="Proteomes" id="UP000048289"/>
    </source>
</evidence>
<proteinExistence type="predicted"/>
<dbReference type="EMBL" id="CSAE01000962">
    <property type="protein sequence ID" value="COX13972.1"/>
    <property type="molecule type" value="Genomic_DNA"/>
</dbReference>
<name>A0A0T7LNT1_MYCTX</name>
<dbReference type="Proteomes" id="UP000048289">
    <property type="component" value="Unassembled WGS sequence"/>
</dbReference>
<sequence>MTGARFRYTPDSSAVSRSGATPDSPTRISSALTPSPSAASTAALVSAVAPLAGNASATFQPECTSRSGSPPRTKGHWPGNGGSGSSSNAV</sequence>
<evidence type="ECO:0000313" key="11">
    <source>
        <dbReference type="Proteomes" id="UP000049023"/>
    </source>
</evidence>
<feature type="compositionally biased region" description="Polar residues" evidence="1">
    <location>
        <begin position="10"/>
        <end position="28"/>
    </location>
</feature>